<keyword evidence="2" id="KW-1185">Reference proteome</keyword>
<dbReference type="AlphaFoldDB" id="A0A2R6NLC0"/>
<proteinExistence type="predicted"/>
<accession>A0A2R6NLC0</accession>
<organism evidence="1 2">
    <name type="scientific">Hermanssonia centrifuga</name>
    <dbReference type="NCBI Taxonomy" id="98765"/>
    <lineage>
        <taxon>Eukaryota</taxon>
        <taxon>Fungi</taxon>
        <taxon>Dikarya</taxon>
        <taxon>Basidiomycota</taxon>
        <taxon>Agaricomycotina</taxon>
        <taxon>Agaricomycetes</taxon>
        <taxon>Polyporales</taxon>
        <taxon>Meruliaceae</taxon>
        <taxon>Hermanssonia</taxon>
    </lineage>
</organism>
<dbReference type="Proteomes" id="UP000186601">
    <property type="component" value="Unassembled WGS sequence"/>
</dbReference>
<reference evidence="1 2" key="1">
    <citation type="submission" date="2018-02" db="EMBL/GenBank/DDBJ databases">
        <title>Genome sequence of the basidiomycete white-rot fungus Phlebia centrifuga.</title>
        <authorList>
            <person name="Granchi Z."/>
            <person name="Peng M."/>
            <person name="de Vries R.P."/>
            <person name="Hilden K."/>
            <person name="Makela M.R."/>
            <person name="Grigoriev I."/>
            <person name="Riley R."/>
        </authorList>
    </citation>
    <scope>NUCLEOTIDE SEQUENCE [LARGE SCALE GENOMIC DNA]</scope>
    <source>
        <strain evidence="1 2">FBCC195</strain>
    </source>
</reference>
<dbReference type="EMBL" id="MLYV02001100">
    <property type="protein sequence ID" value="PSR73180.1"/>
    <property type="molecule type" value="Genomic_DNA"/>
</dbReference>
<sequence>MPIDLHALTQAKTHLAKVTRDINLVEVEDDREEEIDSLVNGLKFDSDVLAAGAMNQDNPAYLQPQSDLSNKRQKVTIEKYMENFKRASAQVLVENTIKEYER</sequence>
<comment type="caution">
    <text evidence="1">The sequence shown here is derived from an EMBL/GenBank/DDBJ whole genome shotgun (WGS) entry which is preliminary data.</text>
</comment>
<name>A0A2R6NLC0_9APHY</name>
<evidence type="ECO:0000313" key="1">
    <source>
        <dbReference type="EMBL" id="PSR73180.1"/>
    </source>
</evidence>
<evidence type="ECO:0000313" key="2">
    <source>
        <dbReference type="Proteomes" id="UP000186601"/>
    </source>
</evidence>
<protein>
    <submittedName>
        <fullName evidence="1">Uncharacterized protein</fullName>
    </submittedName>
</protein>
<gene>
    <name evidence="1" type="ORF">PHLCEN_2v10957</name>
</gene>